<keyword evidence="7" id="KW-1185">Reference proteome</keyword>
<reference evidence="6" key="3">
    <citation type="submission" date="2025-09" db="UniProtKB">
        <authorList>
            <consortium name="Ensembl"/>
        </authorList>
    </citation>
    <scope>IDENTIFICATION</scope>
    <source>
        <strain evidence="6">Thorbecke</strain>
    </source>
</reference>
<dbReference type="GO" id="GO:0005634">
    <property type="term" value="C:nucleus"/>
    <property type="evidence" value="ECO:0007669"/>
    <property type="project" value="UniProtKB-SubCell"/>
</dbReference>
<evidence type="ECO:0000256" key="2">
    <source>
        <dbReference type="ARBA" id="ARBA00006944"/>
    </source>
</evidence>
<dbReference type="GeneTree" id="ENSGT00940000161952"/>
<proteinExistence type="inferred from homology"/>
<reference evidence="6" key="2">
    <citation type="submission" date="2025-08" db="UniProtKB">
        <authorList>
            <consortium name="Ensembl"/>
        </authorList>
    </citation>
    <scope>IDENTIFICATION</scope>
    <source>
        <strain evidence="6">Thorbecke</strain>
    </source>
</reference>
<protein>
    <submittedName>
        <fullName evidence="6">Ripply transcriptional repressor 1</fullName>
    </submittedName>
</protein>
<accession>A0A5F9CCC6</accession>
<dbReference type="AlphaFoldDB" id="A0A5F9CCC6"/>
<dbReference type="Proteomes" id="UP000001811">
    <property type="component" value="Chromosome X"/>
</dbReference>
<dbReference type="PANTHER" id="PTHR16770">
    <property type="entry name" value="PROTEIN RIPPLY-LIKE"/>
    <property type="match status" value="1"/>
</dbReference>
<comment type="similarity">
    <text evidence="2">Belongs to the ripply family.</text>
</comment>
<feature type="region of interest" description="Disordered" evidence="5">
    <location>
        <begin position="74"/>
        <end position="97"/>
    </location>
</feature>
<evidence type="ECO:0000256" key="5">
    <source>
        <dbReference type="SAM" id="MobiDB-lite"/>
    </source>
</evidence>
<dbReference type="InterPro" id="IPR028127">
    <property type="entry name" value="Ripply_fam"/>
</dbReference>
<dbReference type="PANTHER" id="PTHR16770:SF5">
    <property type="entry name" value="PROTEIN RIPPLY1"/>
    <property type="match status" value="1"/>
</dbReference>
<evidence type="ECO:0000256" key="3">
    <source>
        <dbReference type="ARBA" id="ARBA00022473"/>
    </source>
</evidence>
<evidence type="ECO:0000256" key="1">
    <source>
        <dbReference type="ARBA" id="ARBA00004123"/>
    </source>
</evidence>
<name>A0A5F9CCC6_RABIT</name>
<feature type="compositionally biased region" description="Acidic residues" evidence="5">
    <location>
        <begin position="77"/>
        <end position="97"/>
    </location>
</feature>
<organism evidence="6 7">
    <name type="scientific">Oryctolagus cuniculus</name>
    <name type="common">Rabbit</name>
    <dbReference type="NCBI Taxonomy" id="9986"/>
    <lineage>
        <taxon>Eukaryota</taxon>
        <taxon>Metazoa</taxon>
        <taxon>Chordata</taxon>
        <taxon>Craniata</taxon>
        <taxon>Vertebrata</taxon>
        <taxon>Euteleostomi</taxon>
        <taxon>Mammalia</taxon>
        <taxon>Eutheria</taxon>
        <taxon>Euarchontoglires</taxon>
        <taxon>Glires</taxon>
        <taxon>Lagomorpha</taxon>
        <taxon>Leporidae</taxon>
        <taxon>Oryctolagus</taxon>
    </lineage>
</organism>
<dbReference type="Bgee" id="ENSOCUG00000006270">
    <property type="expression patterns" value="Expressed in liver and 13 other cell types or tissues"/>
</dbReference>
<reference evidence="6 7" key="1">
    <citation type="journal article" date="2011" name="Nature">
        <title>A high-resolution map of human evolutionary constraint using 29 mammals.</title>
        <authorList>
            <person name="Lindblad-Toh K."/>
            <person name="Garber M."/>
            <person name="Zuk O."/>
            <person name="Lin M.F."/>
            <person name="Parker B.J."/>
            <person name="Washietl S."/>
            <person name="Kheradpour P."/>
            <person name="Ernst J."/>
            <person name="Jordan G."/>
            <person name="Mauceli E."/>
            <person name="Ward L.D."/>
            <person name="Lowe C.B."/>
            <person name="Holloway A.K."/>
            <person name="Clamp M."/>
            <person name="Gnerre S."/>
            <person name="Alfoldi J."/>
            <person name="Beal K."/>
            <person name="Chang J."/>
            <person name="Clawson H."/>
            <person name="Cuff J."/>
            <person name="Di Palma F."/>
            <person name="Fitzgerald S."/>
            <person name="Flicek P."/>
            <person name="Guttman M."/>
            <person name="Hubisz M.J."/>
            <person name="Jaffe D.B."/>
            <person name="Jungreis I."/>
            <person name="Kent W.J."/>
            <person name="Kostka D."/>
            <person name="Lara M."/>
            <person name="Martins A.L."/>
            <person name="Massingham T."/>
            <person name="Moltke I."/>
            <person name="Raney B.J."/>
            <person name="Rasmussen M.D."/>
            <person name="Robinson J."/>
            <person name="Stark A."/>
            <person name="Vilella A.J."/>
            <person name="Wen J."/>
            <person name="Xie X."/>
            <person name="Zody M.C."/>
            <person name="Baldwin J."/>
            <person name="Bloom T."/>
            <person name="Chin C.W."/>
            <person name="Heiman D."/>
            <person name="Nicol R."/>
            <person name="Nusbaum C."/>
            <person name="Young S."/>
            <person name="Wilkinson J."/>
            <person name="Worley K.C."/>
            <person name="Kovar C.L."/>
            <person name="Muzny D.M."/>
            <person name="Gibbs R.A."/>
            <person name="Cree A."/>
            <person name="Dihn H.H."/>
            <person name="Fowler G."/>
            <person name="Jhangiani S."/>
            <person name="Joshi V."/>
            <person name="Lee S."/>
            <person name="Lewis L.R."/>
            <person name="Nazareth L.V."/>
            <person name="Okwuonu G."/>
            <person name="Santibanez J."/>
            <person name="Warren W.C."/>
            <person name="Mardis E.R."/>
            <person name="Weinstock G.M."/>
            <person name="Wilson R.K."/>
            <person name="Delehaunty K."/>
            <person name="Dooling D."/>
            <person name="Fronik C."/>
            <person name="Fulton L."/>
            <person name="Fulton B."/>
            <person name="Graves T."/>
            <person name="Minx P."/>
            <person name="Sodergren E."/>
            <person name="Birney E."/>
            <person name="Margulies E.H."/>
            <person name="Herrero J."/>
            <person name="Green E.D."/>
            <person name="Haussler D."/>
            <person name="Siepel A."/>
            <person name="Goldman N."/>
            <person name="Pollard K.S."/>
            <person name="Pedersen J.S."/>
            <person name="Lander E.S."/>
            <person name="Kellis M."/>
        </authorList>
    </citation>
    <scope>NUCLEOTIDE SEQUENCE [LARGE SCALE GENOMIC DNA]</scope>
    <source>
        <strain evidence="6 7">Thorbecke inbred</strain>
    </source>
</reference>
<dbReference type="Ensembl" id="ENSOCUT00000042159.1">
    <property type="protein sequence ID" value="ENSOCUP00000030856.1"/>
    <property type="gene ID" value="ENSOCUG00000006270.3"/>
</dbReference>
<comment type="subcellular location">
    <subcellularLocation>
        <location evidence="1">Nucleus</location>
    </subcellularLocation>
</comment>
<evidence type="ECO:0000313" key="7">
    <source>
        <dbReference type="Proteomes" id="UP000001811"/>
    </source>
</evidence>
<evidence type="ECO:0000313" key="6">
    <source>
        <dbReference type="Ensembl" id="ENSOCUP00000030856.1"/>
    </source>
</evidence>
<evidence type="ECO:0000256" key="4">
    <source>
        <dbReference type="ARBA" id="ARBA00023242"/>
    </source>
</evidence>
<dbReference type="GO" id="GO:0000122">
    <property type="term" value="P:negative regulation of transcription by RNA polymerase II"/>
    <property type="evidence" value="ECO:0007669"/>
    <property type="project" value="TreeGrafter"/>
</dbReference>
<gene>
    <name evidence="6" type="primary">RIPPLY1</name>
</gene>
<keyword evidence="4" id="KW-0539">Nucleus</keyword>
<dbReference type="Pfam" id="PF14998">
    <property type="entry name" value="Ripply"/>
    <property type="match status" value="1"/>
</dbReference>
<keyword evidence="3" id="KW-0217">Developmental protein</keyword>
<dbReference type="EMBL" id="AAGW02041256">
    <property type="status" value="NOT_ANNOTATED_CDS"/>
    <property type="molecule type" value="Genomic_DNA"/>
</dbReference>
<sequence length="97" mass="10720">MDPSVPAAAAPVPAPALARAPLAFPGPLSPSLLSSSGQVHESERLYWPKSRSFDYLYSAGEILLQHFPVQATINLYEDSDSEEEEEEEDEDDKEEKE</sequence>
<dbReference type="GO" id="GO:0009880">
    <property type="term" value="P:embryonic pattern specification"/>
    <property type="evidence" value="ECO:0007669"/>
    <property type="project" value="TreeGrafter"/>
</dbReference>